<evidence type="ECO:0000313" key="3">
    <source>
        <dbReference type="Proteomes" id="UP000009229"/>
    </source>
</evidence>
<dbReference type="PANTHER" id="PTHR42188">
    <property type="entry name" value="23S RRNA-SPECIFIC ENDONUCLEASE VAPC20"/>
    <property type="match status" value="1"/>
</dbReference>
<proteinExistence type="predicted"/>
<dbReference type="Proteomes" id="UP000009229">
    <property type="component" value="Chromosome"/>
</dbReference>
<name>A0AAU8PFD6_DESK7</name>
<dbReference type="EMBL" id="CP002770">
    <property type="protein sequence ID" value="AEG16846.1"/>
    <property type="molecule type" value="Genomic_DNA"/>
</dbReference>
<keyword evidence="3" id="KW-1185">Reference proteome</keyword>
<dbReference type="Gene3D" id="3.40.50.1010">
    <property type="entry name" value="5'-nuclease"/>
    <property type="match status" value="1"/>
</dbReference>
<dbReference type="AlphaFoldDB" id="A0AAU8PFD6"/>
<gene>
    <name evidence="2" type="ordered locus">Desku_3362</name>
</gene>
<feature type="domain" description="PIN" evidence="1">
    <location>
        <begin position="4"/>
        <end position="126"/>
    </location>
</feature>
<reference evidence="3" key="1">
    <citation type="submission" date="2011-05" db="EMBL/GenBank/DDBJ databases">
        <title>Complete sequence of Desulfotomaculum kuznetsovii DSM 6115.</title>
        <authorList>
            <person name="Lucas S."/>
            <person name="Han J."/>
            <person name="Lapidus A."/>
            <person name="Cheng J.-F."/>
            <person name="Goodwin L."/>
            <person name="Pitluck S."/>
            <person name="Peters L."/>
            <person name="Mikhailova N."/>
            <person name="Lu M."/>
            <person name="Saunders E."/>
            <person name="Han C."/>
            <person name="Tapia R."/>
            <person name="Land M."/>
            <person name="Hauser L."/>
            <person name="Kyrpides N."/>
            <person name="Ivanova N."/>
            <person name="Pagani I."/>
            <person name="Nazina T."/>
            <person name="Ivanova A."/>
            <person name="Parshina S."/>
            <person name="Kuever J."/>
            <person name="Muyzer G."/>
            <person name="Plugge C."/>
            <person name="Stams A."/>
            <person name="Woyke T."/>
        </authorList>
    </citation>
    <scope>NUCLEOTIDE SEQUENCE [LARGE SCALE GENOMIC DNA]</scope>
    <source>
        <strain evidence="3">DSM 6115 / VKM B-1805 / 17</strain>
    </source>
</reference>
<dbReference type="Pfam" id="PF01850">
    <property type="entry name" value="PIN"/>
    <property type="match status" value="1"/>
</dbReference>
<dbReference type="KEGG" id="dku:Desku_3362"/>
<dbReference type="SUPFAM" id="SSF88723">
    <property type="entry name" value="PIN domain-like"/>
    <property type="match status" value="1"/>
</dbReference>
<dbReference type="GO" id="GO:0016075">
    <property type="term" value="P:rRNA catabolic process"/>
    <property type="evidence" value="ECO:0007669"/>
    <property type="project" value="TreeGrafter"/>
</dbReference>
<dbReference type="InterPro" id="IPR039018">
    <property type="entry name" value="VapC20-like"/>
</dbReference>
<dbReference type="InterPro" id="IPR002716">
    <property type="entry name" value="PIN_dom"/>
</dbReference>
<accession>A0AAU8PFD6</accession>
<evidence type="ECO:0000259" key="1">
    <source>
        <dbReference type="Pfam" id="PF01850"/>
    </source>
</evidence>
<sequence length="134" mass="15247">MERIMVDTSAIYALLDRSDNMHQQAVSILKELSTKSVAVVITNFIVAECHALLVSRLSPEIARAWLKGLCWPVERVNEEDENRAREIIFTYSDKSFSFTDATTFAVMERLGISSAFAFDRHFIQFGFDLYGVES</sequence>
<protein>
    <submittedName>
        <fullName evidence="2">PilT protein domain protein</fullName>
    </submittedName>
</protein>
<dbReference type="PANTHER" id="PTHR42188:SF1">
    <property type="entry name" value="23S RRNA-SPECIFIC ENDONUCLEASE VAPC20"/>
    <property type="match status" value="1"/>
</dbReference>
<dbReference type="GO" id="GO:0004521">
    <property type="term" value="F:RNA endonuclease activity"/>
    <property type="evidence" value="ECO:0007669"/>
    <property type="project" value="InterPro"/>
</dbReference>
<evidence type="ECO:0000313" key="2">
    <source>
        <dbReference type="EMBL" id="AEG16846.1"/>
    </source>
</evidence>
<dbReference type="RefSeq" id="WP_013824352.1">
    <property type="nucleotide sequence ID" value="NC_015573.1"/>
</dbReference>
<organism evidence="2 3">
    <name type="scientific">Desulfofundulus kuznetsovii (strain DSM 6115 / VKM B-1805 / 17)</name>
    <name type="common">Desulfotomaculum kuznetsovii</name>
    <dbReference type="NCBI Taxonomy" id="760568"/>
    <lineage>
        <taxon>Bacteria</taxon>
        <taxon>Bacillati</taxon>
        <taxon>Bacillota</taxon>
        <taxon>Clostridia</taxon>
        <taxon>Eubacteriales</taxon>
        <taxon>Peptococcaceae</taxon>
        <taxon>Desulfofundulus</taxon>
    </lineage>
</organism>
<dbReference type="InterPro" id="IPR029060">
    <property type="entry name" value="PIN-like_dom_sf"/>
</dbReference>